<evidence type="ECO:0000256" key="1">
    <source>
        <dbReference type="ARBA" id="ARBA00004429"/>
    </source>
</evidence>
<dbReference type="PANTHER" id="PTHR30365">
    <property type="entry name" value="CYTOCHROME D UBIQUINOL OXIDASE"/>
    <property type="match status" value="1"/>
</dbReference>
<dbReference type="AlphaFoldDB" id="A0A840CTG1"/>
<feature type="transmembrane region" description="Helical" evidence="13">
    <location>
        <begin position="399"/>
        <end position="423"/>
    </location>
</feature>
<keyword evidence="11 13" id="KW-0408">Iron</keyword>
<feature type="transmembrane region" description="Helical" evidence="13">
    <location>
        <begin position="97"/>
        <end position="120"/>
    </location>
</feature>
<comment type="subcellular location">
    <subcellularLocation>
        <location evidence="1">Cell inner membrane</location>
        <topology evidence="1">Multi-pass membrane protein</topology>
    </subcellularLocation>
</comment>
<keyword evidence="8 13" id="KW-0479">Metal-binding</keyword>
<proteinExistence type="inferred from homology"/>
<evidence type="ECO:0000313" key="14">
    <source>
        <dbReference type="EMBL" id="MBB4035812.1"/>
    </source>
</evidence>
<feature type="transmembrane region" description="Helical" evidence="13">
    <location>
        <begin position="188"/>
        <end position="212"/>
    </location>
</feature>
<evidence type="ECO:0000256" key="6">
    <source>
        <dbReference type="ARBA" id="ARBA00022617"/>
    </source>
</evidence>
<keyword evidence="12 13" id="KW-0472">Membrane</keyword>
<keyword evidence="3 13" id="KW-0813">Transport</keyword>
<organism evidence="14 15">
    <name type="scientific">Dysgonomonas hofstadii</name>
    <dbReference type="NCBI Taxonomy" id="637886"/>
    <lineage>
        <taxon>Bacteria</taxon>
        <taxon>Pseudomonadati</taxon>
        <taxon>Bacteroidota</taxon>
        <taxon>Bacteroidia</taxon>
        <taxon>Bacteroidales</taxon>
        <taxon>Dysgonomonadaceae</taxon>
        <taxon>Dysgonomonas</taxon>
    </lineage>
</organism>
<evidence type="ECO:0000256" key="8">
    <source>
        <dbReference type="ARBA" id="ARBA00022723"/>
    </source>
</evidence>
<keyword evidence="14" id="KW-0560">Oxidoreductase</keyword>
<feature type="transmembrane region" description="Helical" evidence="13">
    <location>
        <begin position="475"/>
        <end position="502"/>
    </location>
</feature>
<evidence type="ECO:0000313" key="15">
    <source>
        <dbReference type="Proteomes" id="UP000555103"/>
    </source>
</evidence>
<evidence type="ECO:0000256" key="12">
    <source>
        <dbReference type="ARBA" id="ARBA00023136"/>
    </source>
</evidence>
<dbReference type="RefSeq" id="WP_183306733.1">
    <property type="nucleotide sequence ID" value="NZ_JACIEP010000005.1"/>
</dbReference>
<comment type="similarity">
    <text evidence="2 13">Belongs to the cytochrome ubiquinol oxidase subunit 1 family.</text>
</comment>
<evidence type="ECO:0000256" key="3">
    <source>
        <dbReference type="ARBA" id="ARBA00022448"/>
    </source>
</evidence>
<reference evidence="14 15" key="1">
    <citation type="submission" date="2020-08" db="EMBL/GenBank/DDBJ databases">
        <title>Genomic Encyclopedia of Type Strains, Phase IV (KMG-IV): sequencing the most valuable type-strain genomes for metagenomic binning, comparative biology and taxonomic classification.</title>
        <authorList>
            <person name="Goeker M."/>
        </authorList>
    </citation>
    <scope>NUCLEOTIDE SEQUENCE [LARGE SCALE GENOMIC DNA]</scope>
    <source>
        <strain evidence="14 15">DSM 104969</strain>
    </source>
</reference>
<keyword evidence="6 13" id="KW-0349">Heme</keyword>
<dbReference type="InterPro" id="IPR002585">
    <property type="entry name" value="Cyt-d_ubiquinol_oxidase_su_1"/>
</dbReference>
<keyword evidence="9 13" id="KW-0249">Electron transport</keyword>
<dbReference type="GO" id="GO:0020037">
    <property type="term" value="F:heme binding"/>
    <property type="evidence" value="ECO:0007669"/>
    <property type="project" value="TreeGrafter"/>
</dbReference>
<dbReference type="GO" id="GO:0019646">
    <property type="term" value="P:aerobic electron transport chain"/>
    <property type="evidence" value="ECO:0007669"/>
    <property type="project" value="InterPro"/>
</dbReference>
<evidence type="ECO:0000256" key="2">
    <source>
        <dbReference type="ARBA" id="ARBA00009819"/>
    </source>
</evidence>
<sequence length="519" mass="57712">MELLSTSLIDWSRAQFAMTAMYHWLFVPLTLGLGVIMAIMETMYVRTGNEQWKKTAKFWMNLFGVNFAIGIATGLILEFQFGTNWSNYSFVVGDIFGAPLAIEGIVAFFLEATFISIMFFGWKRVSKGFHLAATWLTITGATLSALWILVANAWMQFPVGMEFNPDTARNEMVDFFAIVFSPVAINKFFHTVISSWILGAVFVAGVAAWYLLKKRNTEFAMQSMKIAAAFGLLASLLTLYTGHGSAVQVAEKQPMKLAVMEGLYEGGTNEGLIIFGVPNPSKESYDDGKEAFMFPPIKFPGGLSLIAFFDTDAYVPGIKDIIEGGYTQPDGTKALSFAEKQAKGKMAIDALGFYKKASAEGDEAAMAQHRETLKENYAYYGYGYLKDAGQSVPDLAKTVYWAFHIMVYLGGYFILLFVVLAFLVYRKKDIANKKWLLWACIFTIPLVYIASQAGWMVAEIGRQPWTIQDVLPLQAAVSAISVQSVMTTFLVFLALFTALLIAEVRIMLNQIRKGPEDTH</sequence>
<keyword evidence="15" id="KW-1185">Reference proteome</keyword>
<dbReference type="EC" id="1.10.3.-" evidence="14"/>
<comment type="caution">
    <text evidence="14">The sequence shown here is derived from an EMBL/GenBank/DDBJ whole genome shotgun (WGS) entry which is preliminary data.</text>
</comment>
<dbReference type="PANTHER" id="PTHR30365:SF0">
    <property type="entry name" value="CYTOCHROME BD-I UBIQUINOL OXIDASE SUBUNIT 1"/>
    <property type="match status" value="1"/>
</dbReference>
<keyword evidence="5" id="KW-0997">Cell inner membrane</keyword>
<dbReference type="EMBL" id="JACIEP010000005">
    <property type="protein sequence ID" value="MBB4035812.1"/>
    <property type="molecule type" value="Genomic_DNA"/>
</dbReference>
<dbReference type="GO" id="GO:0070069">
    <property type="term" value="C:cytochrome complex"/>
    <property type="evidence" value="ECO:0007669"/>
    <property type="project" value="UniProtKB-UniRule"/>
</dbReference>
<keyword evidence="4 13" id="KW-1003">Cell membrane</keyword>
<dbReference type="Proteomes" id="UP000555103">
    <property type="component" value="Unassembled WGS sequence"/>
</dbReference>
<keyword evidence="10 13" id="KW-1133">Transmembrane helix</keyword>
<evidence type="ECO:0000256" key="10">
    <source>
        <dbReference type="ARBA" id="ARBA00022989"/>
    </source>
</evidence>
<feature type="transmembrane region" description="Helical" evidence="13">
    <location>
        <begin position="132"/>
        <end position="155"/>
    </location>
</feature>
<evidence type="ECO:0000256" key="5">
    <source>
        <dbReference type="ARBA" id="ARBA00022519"/>
    </source>
</evidence>
<feature type="transmembrane region" description="Helical" evidence="13">
    <location>
        <begin position="59"/>
        <end position="77"/>
    </location>
</feature>
<dbReference type="Pfam" id="PF01654">
    <property type="entry name" value="Cyt_bd_oxida_I"/>
    <property type="match status" value="1"/>
</dbReference>
<feature type="transmembrane region" description="Helical" evidence="13">
    <location>
        <begin position="20"/>
        <end position="39"/>
    </location>
</feature>
<dbReference type="PIRSF" id="PIRSF006446">
    <property type="entry name" value="Cyt_quinol_oxidase_1"/>
    <property type="match status" value="1"/>
</dbReference>
<evidence type="ECO:0000256" key="13">
    <source>
        <dbReference type="PIRNR" id="PIRNR006446"/>
    </source>
</evidence>
<name>A0A840CTG1_9BACT</name>
<feature type="transmembrane region" description="Helical" evidence="13">
    <location>
        <begin position="435"/>
        <end position="455"/>
    </location>
</feature>
<evidence type="ECO:0000256" key="11">
    <source>
        <dbReference type="ARBA" id="ARBA00023004"/>
    </source>
</evidence>
<keyword evidence="7 13" id="KW-0812">Transmembrane</keyword>
<evidence type="ECO:0000256" key="9">
    <source>
        <dbReference type="ARBA" id="ARBA00022982"/>
    </source>
</evidence>
<evidence type="ECO:0000256" key="7">
    <source>
        <dbReference type="ARBA" id="ARBA00022692"/>
    </source>
</evidence>
<protein>
    <submittedName>
        <fullName evidence="14">Cytochrome d ubiquinol oxidase subunit I</fullName>
        <ecNumber evidence="14">1.10.3.-</ecNumber>
    </submittedName>
</protein>
<dbReference type="GO" id="GO:0005886">
    <property type="term" value="C:plasma membrane"/>
    <property type="evidence" value="ECO:0007669"/>
    <property type="project" value="UniProtKB-SubCell"/>
</dbReference>
<gene>
    <name evidence="14" type="ORF">GGR21_001707</name>
</gene>
<evidence type="ECO:0000256" key="4">
    <source>
        <dbReference type="ARBA" id="ARBA00022475"/>
    </source>
</evidence>
<dbReference type="GO" id="GO:0009055">
    <property type="term" value="F:electron transfer activity"/>
    <property type="evidence" value="ECO:0007669"/>
    <property type="project" value="UniProtKB-UniRule"/>
</dbReference>
<dbReference type="GO" id="GO:0016682">
    <property type="term" value="F:oxidoreductase activity, acting on diphenols and related substances as donors, oxygen as acceptor"/>
    <property type="evidence" value="ECO:0007669"/>
    <property type="project" value="TreeGrafter"/>
</dbReference>
<dbReference type="GO" id="GO:0046872">
    <property type="term" value="F:metal ion binding"/>
    <property type="evidence" value="ECO:0007669"/>
    <property type="project" value="UniProtKB-UniRule"/>
</dbReference>
<feature type="transmembrane region" description="Helical" evidence="13">
    <location>
        <begin position="224"/>
        <end position="242"/>
    </location>
</feature>
<accession>A0A840CTG1</accession>